<dbReference type="InterPro" id="IPR023267">
    <property type="entry name" value="RCMT"/>
</dbReference>
<dbReference type="GO" id="GO:0006355">
    <property type="term" value="P:regulation of DNA-templated transcription"/>
    <property type="evidence" value="ECO:0007669"/>
    <property type="project" value="InterPro"/>
</dbReference>
<evidence type="ECO:0000313" key="16">
    <source>
        <dbReference type="EMBL" id="GEK28088.1"/>
    </source>
</evidence>
<dbReference type="NCBIfam" id="TIGR00563">
    <property type="entry name" value="rsmB"/>
    <property type="match status" value="1"/>
</dbReference>
<keyword evidence="10 14" id="KW-0694">RNA-binding</keyword>
<protein>
    <recommendedName>
        <fullName evidence="4">16S rRNA (cytosine(967)-C(5))-methyltransferase</fullName>
        <ecNumber evidence="4">2.1.1.176</ecNumber>
    </recommendedName>
    <alternativeName>
        <fullName evidence="11">16S rRNA m5C967 methyltransferase</fullName>
    </alternativeName>
    <alternativeName>
        <fullName evidence="12">rRNA (cytosine-C(5)-)-methyltransferase RsmB</fullName>
    </alternativeName>
</protein>
<evidence type="ECO:0000256" key="7">
    <source>
        <dbReference type="ARBA" id="ARBA00022603"/>
    </source>
</evidence>
<feature type="binding site" evidence="14">
    <location>
        <position position="321"/>
    </location>
    <ligand>
        <name>S-adenosyl-L-methionine</name>
        <dbReference type="ChEBI" id="CHEBI:59789"/>
    </ligand>
</feature>
<dbReference type="NCBIfam" id="NF011494">
    <property type="entry name" value="PRK14902.1"/>
    <property type="match status" value="1"/>
</dbReference>
<feature type="active site" description="Nucleophile" evidence="14">
    <location>
        <position position="393"/>
    </location>
</feature>
<keyword evidence="7 14" id="KW-0489">Methyltransferase</keyword>
<dbReference type="PROSITE" id="PS01153">
    <property type="entry name" value="NOL1_NOP2_SUN"/>
    <property type="match status" value="1"/>
</dbReference>
<evidence type="ECO:0000256" key="11">
    <source>
        <dbReference type="ARBA" id="ARBA00030399"/>
    </source>
</evidence>
<comment type="function">
    <text evidence="1">Specifically methylates the cytosine at position 967 (m5C967) of 16S rRNA.</text>
</comment>
<dbReference type="RefSeq" id="WP_057808737.1">
    <property type="nucleotide sequence ID" value="NZ_BJUD01000004.1"/>
</dbReference>
<dbReference type="Proteomes" id="UP000051139">
    <property type="component" value="Unassembled WGS sequence"/>
</dbReference>
<evidence type="ECO:0000313" key="18">
    <source>
        <dbReference type="Proteomes" id="UP000051139"/>
    </source>
</evidence>
<dbReference type="SUPFAM" id="SSF48013">
    <property type="entry name" value="NusB-like"/>
    <property type="match status" value="1"/>
</dbReference>
<dbReference type="FunFam" id="3.40.50.150:FF:000022">
    <property type="entry name" value="Ribosomal RNA small subunit methyltransferase B"/>
    <property type="match status" value="1"/>
</dbReference>
<dbReference type="GO" id="GO:0005737">
    <property type="term" value="C:cytoplasm"/>
    <property type="evidence" value="ECO:0007669"/>
    <property type="project" value="UniProtKB-SubCell"/>
</dbReference>
<dbReference type="PRINTS" id="PR02008">
    <property type="entry name" value="RCMTFAMILY"/>
</dbReference>
<dbReference type="InterPro" id="IPR029063">
    <property type="entry name" value="SAM-dependent_MTases_sf"/>
</dbReference>
<organism evidence="17 18">
    <name type="scientific">Furfurilactobacillus siliginis</name>
    <dbReference type="NCBI Taxonomy" id="348151"/>
    <lineage>
        <taxon>Bacteria</taxon>
        <taxon>Bacillati</taxon>
        <taxon>Bacillota</taxon>
        <taxon>Bacilli</taxon>
        <taxon>Lactobacillales</taxon>
        <taxon>Lactobacillaceae</taxon>
        <taxon>Furfurilactobacillus</taxon>
    </lineage>
</organism>
<dbReference type="Pfam" id="PF01189">
    <property type="entry name" value="Methyltr_RsmB-F"/>
    <property type="match status" value="1"/>
</dbReference>
<feature type="binding site" evidence="14">
    <location>
        <position position="293"/>
    </location>
    <ligand>
        <name>S-adenosyl-L-methionine</name>
        <dbReference type="ChEBI" id="CHEBI:59789"/>
    </ligand>
</feature>
<evidence type="ECO:0000256" key="12">
    <source>
        <dbReference type="ARBA" id="ARBA00031088"/>
    </source>
</evidence>
<dbReference type="Gene3D" id="1.10.940.10">
    <property type="entry name" value="NusB-like"/>
    <property type="match status" value="1"/>
</dbReference>
<keyword evidence="6" id="KW-0698">rRNA processing</keyword>
<dbReference type="GO" id="GO:0008649">
    <property type="term" value="F:rRNA methyltransferase activity"/>
    <property type="evidence" value="ECO:0007669"/>
    <property type="project" value="InterPro"/>
</dbReference>
<dbReference type="PANTHER" id="PTHR22807:SF53">
    <property type="entry name" value="RIBOSOMAL RNA SMALL SUBUNIT METHYLTRANSFERASE B-RELATED"/>
    <property type="match status" value="1"/>
</dbReference>
<evidence type="ECO:0000256" key="4">
    <source>
        <dbReference type="ARBA" id="ARBA00012140"/>
    </source>
</evidence>
<dbReference type="CDD" id="cd02440">
    <property type="entry name" value="AdoMet_MTases"/>
    <property type="match status" value="1"/>
</dbReference>
<dbReference type="InterPro" id="IPR049560">
    <property type="entry name" value="MeTrfase_RsmB-F_NOP2_cat"/>
</dbReference>
<dbReference type="PANTHER" id="PTHR22807">
    <property type="entry name" value="NOP2 YEAST -RELATED NOL1/NOP2/FMU SUN DOMAIN-CONTAINING"/>
    <property type="match status" value="1"/>
</dbReference>
<dbReference type="InterPro" id="IPR035926">
    <property type="entry name" value="NusB-like_sf"/>
</dbReference>
<accession>A0A0R2LCF0</accession>
<keyword evidence="5" id="KW-0963">Cytoplasm</keyword>
<evidence type="ECO:0000313" key="17">
    <source>
        <dbReference type="EMBL" id="KRN96892.1"/>
    </source>
</evidence>
<dbReference type="InterPro" id="IPR004573">
    <property type="entry name" value="rRNA_ssu_MeTfrase_B"/>
</dbReference>
<evidence type="ECO:0000259" key="15">
    <source>
        <dbReference type="PROSITE" id="PS51686"/>
    </source>
</evidence>
<evidence type="ECO:0000256" key="1">
    <source>
        <dbReference type="ARBA" id="ARBA00002724"/>
    </source>
</evidence>
<evidence type="ECO:0000256" key="8">
    <source>
        <dbReference type="ARBA" id="ARBA00022679"/>
    </source>
</evidence>
<keyword evidence="8 14" id="KW-0808">Transferase</keyword>
<dbReference type="InterPro" id="IPR018314">
    <property type="entry name" value="RsmB/NOL1/NOP2-like_CS"/>
</dbReference>
<dbReference type="Pfam" id="PF22458">
    <property type="entry name" value="RsmF-B_ferredox"/>
    <property type="match status" value="1"/>
</dbReference>
<keyword evidence="18" id="KW-1185">Reference proteome</keyword>
<dbReference type="AlphaFoldDB" id="A0A0R2LCF0"/>
<dbReference type="Pfam" id="PF01029">
    <property type="entry name" value="NusB"/>
    <property type="match status" value="1"/>
</dbReference>
<evidence type="ECO:0000256" key="5">
    <source>
        <dbReference type="ARBA" id="ARBA00022490"/>
    </source>
</evidence>
<dbReference type="OrthoDB" id="9810297at2"/>
<dbReference type="InterPro" id="IPR054728">
    <property type="entry name" value="RsmB-like_ferredoxin"/>
</dbReference>
<dbReference type="InterPro" id="IPR006027">
    <property type="entry name" value="NusB_RsmB_TIM44"/>
</dbReference>
<feature type="domain" description="SAM-dependent MTase RsmB/NOP-type" evidence="15">
    <location>
        <begin position="178"/>
        <end position="454"/>
    </location>
</feature>
<dbReference type="SUPFAM" id="SSF53335">
    <property type="entry name" value="S-adenosyl-L-methionine-dependent methyltransferases"/>
    <property type="match status" value="1"/>
</dbReference>
<dbReference type="EC" id="2.1.1.176" evidence="4"/>
<dbReference type="Gene3D" id="3.30.70.1170">
    <property type="entry name" value="Sun protein, domain 3"/>
    <property type="match status" value="1"/>
</dbReference>
<evidence type="ECO:0000256" key="9">
    <source>
        <dbReference type="ARBA" id="ARBA00022691"/>
    </source>
</evidence>
<dbReference type="InterPro" id="IPR001678">
    <property type="entry name" value="MeTrfase_RsmB-F_NOP2_dom"/>
</dbReference>
<evidence type="ECO:0000256" key="10">
    <source>
        <dbReference type="ARBA" id="ARBA00022884"/>
    </source>
</evidence>
<gene>
    <name evidence="16" type="primary">sunL</name>
    <name evidence="17" type="ORF">IV55_GL000764</name>
    <name evidence="16" type="ORF">LSI01_03990</name>
</gene>
<evidence type="ECO:0000256" key="13">
    <source>
        <dbReference type="ARBA" id="ARBA00047283"/>
    </source>
</evidence>
<sequence>MTETKPTEKTPITNPRLLALDVLTTVSEGGYSNLALNGAINDSALSQRDAALCTEIVYGVLQHQLLLDFWLRPHLKRPDRVKPWVKTLLQTAVYQMEFLDKVPTRAIFDETINIAKERGHEGIRRFVTAILHTLQREGVADVATVKDPLTRQSIKYSVPMPWIQRLRKEVGDDKTHTILESINRPAAQSVRVNPAAGERDTILAQLAADGLKWSDSEVAGDGLRITAGHPASSSAFKQGLITIQDESAMLPVEALQVSGGMQVLDACAAPGGKTTQLAAQLDADAGGLVTALDLHEHKIGLINMNAKRLHVANRIAAEQMDARKVDTHFAAESFDRVLVDAPCSGLGLLRRKPEIRYAKTLADSAQLQEIQLSILASVAPTVKKNGILVYSTCTILNQENADVATAFIEQHPDFEAIKVQTTRNLKPERTTPWLTIYPDDYDSDGFFISAFRRKETTMN</sequence>
<evidence type="ECO:0000256" key="6">
    <source>
        <dbReference type="ARBA" id="ARBA00022552"/>
    </source>
</evidence>
<comment type="subcellular location">
    <subcellularLocation>
        <location evidence="2">Cytoplasm</location>
    </subcellularLocation>
</comment>
<comment type="caution">
    <text evidence="17">The sequence shown here is derived from an EMBL/GenBank/DDBJ whole genome shotgun (WGS) entry which is preliminary data.</text>
</comment>
<dbReference type="EMBL" id="JQCB01000002">
    <property type="protein sequence ID" value="KRN96892.1"/>
    <property type="molecule type" value="Genomic_DNA"/>
</dbReference>
<comment type="catalytic activity">
    <reaction evidence="13">
        <text>cytidine(967) in 16S rRNA + S-adenosyl-L-methionine = 5-methylcytidine(967) in 16S rRNA + S-adenosyl-L-homocysteine + H(+)</text>
        <dbReference type="Rhea" id="RHEA:42748"/>
        <dbReference type="Rhea" id="RHEA-COMP:10219"/>
        <dbReference type="Rhea" id="RHEA-COMP:10220"/>
        <dbReference type="ChEBI" id="CHEBI:15378"/>
        <dbReference type="ChEBI" id="CHEBI:57856"/>
        <dbReference type="ChEBI" id="CHEBI:59789"/>
        <dbReference type="ChEBI" id="CHEBI:74483"/>
        <dbReference type="ChEBI" id="CHEBI:82748"/>
        <dbReference type="EC" id="2.1.1.176"/>
    </reaction>
</comment>
<dbReference type="GO" id="GO:0003723">
    <property type="term" value="F:RNA binding"/>
    <property type="evidence" value="ECO:0007669"/>
    <property type="project" value="UniProtKB-UniRule"/>
</dbReference>
<feature type="binding site" evidence="14">
    <location>
        <begin position="267"/>
        <end position="273"/>
    </location>
    <ligand>
        <name>S-adenosyl-L-methionine</name>
        <dbReference type="ChEBI" id="CHEBI:59789"/>
    </ligand>
</feature>
<feature type="binding site" evidence="14">
    <location>
        <position position="340"/>
    </location>
    <ligand>
        <name>S-adenosyl-L-methionine</name>
        <dbReference type="ChEBI" id="CHEBI:59789"/>
    </ligand>
</feature>
<dbReference type="Proteomes" id="UP000321429">
    <property type="component" value="Unassembled WGS sequence"/>
</dbReference>
<dbReference type="Gene3D" id="3.40.50.150">
    <property type="entry name" value="Vaccinia Virus protein VP39"/>
    <property type="match status" value="1"/>
</dbReference>
<reference evidence="16 19" key="2">
    <citation type="submission" date="2019-07" db="EMBL/GenBank/DDBJ databases">
        <title>Whole genome shotgun sequence of Lactobacillus siliginis NBRC 101315.</title>
        <authorList>
            <person name="Hosoyama A."/>
            <person name="Uohara A."/>
            <person name="Ohji S."/>
            <person name="Ichikawa N."/>
        </authorList>
    </citation>
    <scope>NUCLEOTIDE SEQUENCE [LARGE SCALE GENOMIC DNA]</scope>
    <source>
        <strain evidence="16 19">NBRC 101315</strain>
    </source>
</reference>
<proteinExistence type="inferred from homology"/>
<evidence type="ECO:0000256" key="14">
    <source>
        <dbReference type="PROSITE-ProRule" id="PRU01023"/>
    </source>
</evidence>
<dbReference type="PATRIC" id="fig|348151.3.peg.784"/>
<name>A0A0R2LCF0_9LACO</name>
<dbReference type="EMBL" id="BJUD01000004">
    <property type="protein sequence ID" value="GEK28088.1"/>
    <property type="molecule type" value="Genomic_DNA"/>
</dbReference>
<reference evidence="17 18" key="1">
    <citation type="journal article" date="2015" name="Genome Announc.">
        <title>Expanding the biotechnology potential of lactobacilli through comparative genomics of 213 strains and associated genera.</title>
        <authorList>
            <person name="Sun Z."/>
            <person name="Harris H.M."/>
            <person name="McCann A."/>
            <person name="Guo C."/>
            <person name="Argimon S."/>
            <person name="Zhang W."/>
            <person name="Yang X."/>
            <person name="Jeffery I.B."/>
            <person name="Cooney J.C."/>
            <person name="Kagawa T.F."/>
            <person name="Liu W."/>
            <person name="Song Y."/>
            <person name="Salvetti E."/>
            <person name="Wrobel A."/>
            <person name="Rasinkangas P."/>
            <person name="Parkhill J."/>
            <person name="Rea M.C."/>
            <person name="O'Sullivan O."/>
            <person name="Ritari J."/>
            <person name="Douillard F.P."/>
            <person name="Paul Ross R."/>
            <person name="Yang R."/>
            <person name="Briner A.E."/>
            <person name="Felis G.E."/>
            <person name="de Vos W.M."/>
            <person name="Barrangou R."/>
            <person name="Klaenhammer T.R."/>
            <person name="Caufield P.W."/>
            <person name="Cui Y."/>
            <person name="Zhang H."/>
            <person name="O'Toole P.W."/>
        </authorList>
    </citation>
    <scope>NUCLEOTIDE SEQUENCE [LARGE SCALE GENOMIC DNA]</scope>
    <source>
        <strain evidence="17 18">DSM 22696</strain>
    </source>
</reference>
<evidence type="ECO:0000256" key="3">
    <source>
        <dbReference type="ARBA" id="ARBA00007494"/>
    </source>
</evidence>
<dbReference type="STRING" id="348151.IV55_GL000764"/>
<evidence type="ECO:0000313" key="19">
    <source>
        <dbReference type="Proteomes" id="UP000321429"/>
    </source>
</evidence>
<dbReference type="PROSITE" id="PS51686">
    <property type="entry name" value="SAM_MT_RSMB_NOP"/>
    <property type="match status" value="1"/>
</dbReference>
<comment type="similarity">
    <text evidence="3 14">Belongs to the class I-like SAM-binding methyltransferase superfamily. RsmB/NOP family.</text>
</comment>
<evidence type="ECO:0000256" key="2">
    <source>
        <dbReference type="ARBA" id="ARBA00004496"/>
    </source>
</evidence>
<keyword evidence="9 14" id="KW-0949">S-adenosyl-L-methionine</keyword>